<dbReference type="Pfam" id="PF01344">
    <property type="entry name" value="Kelch_1"/>
    <property type="match status" value="2"/>
</dbReference>
<dbReference type="Gene3D" id="2.120.10.80">
    <property type="entry name" value="Kelch-type beta propeller"/>
    <property type="match status" value="1"/>
</dbReference>
<dbReference type="PRINTS" id="PR00501">
    <property type="entry name" value="KELCHREPEAT"/>
</dbReference>
<dbReference type="SUPFAM" id="SSF117281">
    <property type="entry name" value="Kelch motif"/>
    <property type="match status" value="1"/>
</dbReference>
<evidence type="ECO:0000313" key="3">
    <source>
        <dbReference type="EMBL" id="EFP00097.1"/>
    </source>
</evidence>
<organism evidence="4">
    <name type="scientific">Caenorhabditis remanei</name>
    <name type="common">Caenorhabditis vulgaris</name>
    <dbReference type="NCBI Taxonomy" id="31234"/>
    <lineage>
        <taxon>Eukaryota</taxon>
        <taxon>Metazoa</taxon>
        <taxon>Ecdysozoa</taxon>
        <taxon>Nematoda</taxon>
        <taxon>Chromadorea</taxon>
        <taxon>Rhabditida</taxon>
        <taxon>Rhabditina</taxon>
        <taxon>Rhabditomorpha</taxon>
        <taxon>Rhabditoidea</taxon>
        <taxon>Rhabditidae</taxon>
        <taxon>Peloderinae</taxon>
        <taxon>Caenorhabditis</taxon>
    </lineage>
</organism>
<dbReference type="OrthoDB" id="45365at2759"/>
<dbReference type="PANTHER" id="PTHR24412:SF441">
    <property type="entry name" value="KELCH-LIKE PROTEIN 28"/>
    <property type="match status" value="1"/>
</dbReference>
<dbReference type="HOGENOM" id="CLU_004253_10_6_1"/>
<sequence length="135" mass="14296">MQYRRAGSGVCVLDGYLYAIGGFDDNAPLASCERYDADIDKWHTLANMASPRGGVGVAAMGGKVYAIGGHDGSRYLNTVECYDPVTNCWREAADIQECRAGAGVAWANVRMHQLGRSSSNMCDSGCAPSGGAYCI</sequence>
<dbReference type="SMART" id="SM00612">
    <property type="entry name" value="Kelch"/>
    <property type="match status" value="2"/>
</dbReference>
<gene>
    <name evidence="3" type="ORF">CRE_18782</name>
</gene>
<dbReference type="Proteomes" id="UP000008281">
    <property type="component" value="Unassembled WGS sequence"/>
</dbReference>
<evidence type="ECO:0000313" key="4">
    <source>
        <dbReference type="Proteomes" id="UP000008281"/>
    </source>
</evidence>
<dbReference type="PANTHER" id="PTHR24412">
    <property type="entry name" value="KELCH PROTEIN"/>
    <property type="match status" value="1"/>
</dbReference>
<keyword evidence="1" id="KW-0880">Kelch repeat</keyword>
<keyword evidence="4" id="KW-1185">Reference proteome</keyword>
<dbReference type="InterPro" id="IPR015915">
    <property type="entry name" value="Kelch-typ_b-propeller"/>
</dbReference>
<dbReference type="STRING" id="31234.E3LKA4"/>
<protein>
    <submittedName>
        <fullName evidence="3">Uncharacterized protein</fullName>
    </submittedName>
</protein>
<evidence type="ECO:0000256" key="1">
    <source>
        <dbReference type="ARBA" id="ARBA00022441"/>
    </source>
</evidence>
<dbReference type="eggNOG" id="KOG4441">
    <property type="taxonomic scope" value="Eukaryota"/>
</dbReference>
<proteinExistence type="predicted"/>
<name>E3LKA4_CAERE</name>
<dbReference type="OMA" id="KWHTLAN"/>
<dbReference type="InterPro" id="IPR006652">
    <property type="entry name" value="Kelch_1"/>
</dbReference>
<keyword evidence="2" id="KW-0677">Repeat</keyword>
<dbReference type="InParanoid" id="E3LKA4"/>
<reference evidence="3" key="1">
    <citation type="submission" date="2007-07" db="EMBL/GenBank/DDBJ databases">
        <title>PCAP assembly of the Caenorhabditis remanei genome.</title>
        <authorList>
            <consortium name="The Caenorhabditis remanei Sequencing Consortium"/>
            <person name="Wilson R.K."/>
        </authorList>
    </citation>
    <scope>NUCLEOTIDE SEQUENCE [LARGE SCALE GENOMIC DNA]</scope>
    <source>
        <strain evidence="3">PB4641</strain>
    </source>
</reference>
<accession>E3LKA4</accession>
<dbReference type="EMBL" id="DS268410">
    <property type="protein sequence ID" value="EFP00097.1"/>
    <property type="molecule type" value="Genomic_DNA"/>
</dbReference>
<evidence type="ECO:0000256" key="2">
    <source>
        <dbReference type="ARBA" id="ARBA00022737"/>
    </source>
</evidence>
<dbReference type="AlphaFoldDB" id="E3LKA4"/>